<name>A0A811KNE0_9BILA</name>
<reference evidence="2" key="1">
    <citation type="submission" date="2020-09" db="EMBL/GenBank/DDBJ databases">
        <authorList>
            <person name="Kikuchi T."/>
        </authorList>
    </citation>
    <scope>NUCLEOTIDE SEQUENCE</scope>
    <source>
        <strain evidence="2">SH1</strain>
    </source>
</reference>
<dbReference type="EMBL" id="CAJFCW020000003">
    <property type="protein sequence ID" value="CAG9107466.1"/>
    <property type="molecule type" value="Genomic_DNA"/>
</dbReference>
<dbReference type="Proteomes" id="UP000783686">
    <property type="component" value="Unassembled WGS sequence"/>
</dbReference>
<gene>
    <name evidence="2" type="ORF">BOKJ2_LOCUS7009</name>
</gene>
<proteinExistence type="predicted"/>
<feature type="region of interest" description="Disordered" evidence="1">
    <location>
        <begin position="18"/>
        <end position="81"/>
    </location>
</feature>
<evidence type="ECO:0000256" key="1">
    <source>
        <dbReference type="SAM" id="MobiDB-lite"/>
    </source>
</evidence>
<evidence type="ECO:0000313" key="2">
    <source>
        <dbReference type="EMBL" id="CAD5217281.1"/>
    </source>
</evidence>
<dbReference type="EMBL" id="CAJFDH010000003">
    <property type="protein sequence ID" value="CAD5217281.1"/>
    <property type="molecule type" value="Genomic_DNA"/>
</dbReference>
<organism evidence="2 3">
    <name type="scientific">Bursaphelenchus okinawaensis</name>
    <dbReference type="NCBI Taxonomy" id="465554"/>
    <lineage>
        <taxon>Eukaryota</taxon>
        <taxon>Metazoa</taxon>
        <taxon>Ecdysozoa</taxon>
        <taxon>Nematoda</taxon>
        <taxon>Chromadorea</taxon>
        <taxon>Rhabditida</taxon>
        <taxon>Tylenchina</taxon>
        <taxon>Tylenchomorpha</taxon>
        <taxon>Aphelenchoidea</taxon>
        <taxon>Aphelenchoididae</taxon>
        <taxon>Bursaphelenchus</taxon>
    </lineage>
</organism>
<accession>A0A811KNE0</accession>
<feature type="compositionally biased region" description="Low complexity" evidence="1">
    <location>
        <begin position="57"/>
        <end position="78"/>
    </location>
</feature>
<comment type="caution">
    <text evidence="2">The sequence shown here is derived from an EMBL/GenBank/DDBJ whole genome shotgun (WGS) entry which is preliminary data.</text>
</comment>
<sequence length="196" mass="21760">MAFIVPLMKKDYALYGPKRSNSFAGVPRRVTTPKRDKMARVPKLSLDETTNPSMLCTSTSTTPDSSASTSPTTTAPIRRQSKRISIRQLDDNIDRSTCSSASPVDNFNQIQSPERHVHFGFCEEICYGSEDEDEVFDESGTKDHKTLRKSNSVPNDGTAPLVGVLRNRTNSTNEIAVQKSKMAAVFKWVRLCAPRS</sequence>
<feature type="region of interest" description="Disordered" evidence="1">
    <location>
        <begin position="138"/>
        <end position="159"/>
    </location>
</feature>
<evidence type="ECO:0000313" key="3">
    <source>
        <dbReference type="Proteomes" id="UP000614601"/>
    </source>
</evidence>
<dbReference type="Proteomes" id="UP000614601">
    <property type="component" value="Unassembled WGS sequence"/>
</dbReference>
<protein>
    <submittedName>
        <fullName evidence="2">Uncharacterized protein</fullName>
    </submittedName>
</protein>
<dbReference type="OrthoDB" id="10497811at2759"/>
<dbReference type="AlphaFoldDB" id="A0A811KNE0"/>
<keyword evidence="3" id="KW-1185">Reference proteome</keyword>
<feature type="compositionally biased region" description="Polar residues" evidence="1">
    <location>
        <begin position="47"/>
        <end position="56"/>
    </location>
</feature>